<dbReference type="EMBL" id="LDAU01000214">
    <property type="protein sequence ID" value="KRW99398.1"/>
    <property type="molecule type" value="Genomic_DNA"/>
</dbReference>
<sequence>MPETKKVIIQPKSLTRKIFMYVNLIVCLLIIALAINQYYQVFKKDSNQKLEWGTLDLIIMPFYLILFSSILIMAELNVQFITKSMPFLNTYFGIGMFNIFIASNIGLPSKTSSDFVQVSTIVISYTLFLLGILYSFVFCCVSDIYDAQAMKKKKEQKEKEKKKQQGIKQSQMQQIDKQNSLEENLIDSKNQPQDEESQINLTKIEQETENLTKSEEKESIQKEEEAESKQQEENKETVKKQIEQTEKEEQKIEQQNINSEIQQDPKKQENFNKMFGTSEQNQDQQQQEQEKQVQEQEKQEQEQGTAQPQELL</sequence>
<feature type="transmembrane region" description="Helical" evidence="6">
    <location>
        <begin position="121"/>
        <end position="145"/>
    </location>
</feature>
<dbReference type="PANTHER" id="PTHR28128:SF3">
    <property type="entry name" value="CHROMOSOME UNDETERMINED SCAFFOLD_46, WHOLE GENOME SHOTGUN SEQUENCE"/>
    <property type="match status" value="1"/>
</dbReference>
<comment type="caution">
    <text evidence="7">The sequence shown here is derived from an EMBL/GenBank/DDBJ whole genome shotgun (WGS) entry which is preliminary data.</text>
</comment>
<comment type="subcellular location">
    <subcellularLocation>
        <location evidence="1">Membrane</location>
        <topology evidence="1">Multi-pass membrane protein</topology>
    </subcellularLocation>
</comment>
<feature type="transmembrane region" description="Helical" evidence="6">
    <location>
        <begin position="90"/>
        <end position="109"/>
    </location>
</feature>
<name>A0A0V0QAY7_PSEPJ</name>
<dbReference type="InterPro" id="IPR013714">
    <property type="entry name" value="Golgi_TVP15"/>
</dbReference>
<evidence type="ECO:0000313" key="7">
    <source>
        <dbReference type="EMBL" id="KRW99398.1"/>
    </source>
</evidence>
<evidence type="ECO:0000256" key="3">
    <source>
        <dbReference type="ARBA" id="ARBA00022989"/>
    </source>
</evidence>
<keyword evidence="8" id="KW-1185">Reference proteome</keyword>
<evidence type="ECO:0000256" key="5">
    <source>
        <dbReference type="SAM" id="MobiDB-lite"/>
    </source>
</evidence>
<gene>
    <name evidence="7" type="ORF">PPERSA_02510</name>
</gene>
<feature type="region of interest" description="Disordered" evidence="5">
    <location>
        <begin position="205"/>
        <end position="312"/>
    </location>
</feature>
<feature type="transmembrane region" description="Helical" evidence="6">
    <location>
        <begin position="21"/>
        <end position="39"/>
    </location>
</feature>
<evidence type="ECO:0000256" key="4">
    <source>
        <dbReference type="ARBA" id="ARBA00023136"/>
    </source>
</evidence>
<evidence type="ECO:0008006" key="9">
    <source>
        <dbReference type="Google" id="ProtNLM"/>
    </source>
</evidence>
<evidence type="ECO:0000256" key="1">
    <source>
        <dbReference type="ARBA" id="ARBA00004141"/>
    </source>
</evidence>
<feature type="transmembrane region" description="Helical" evidence="6">
    <location>
        <begin position="59"/>
        <end position="78"/>
    </location>
</feature>
<feature type="region of interest" description="Disordered" evidence="5">
    <location>
        <begin position="156"/>
        <end position="176"/>
    </location>
</feature>
<dbReference type="OrthoDB" id="313388at2759"/>
<dbReference type="Proteomes" id="UP000054937">
    <property type="component" value="Unassembled WGS sequence"/>
</dbReference>
<dbReference type="GO" id="GO:0016020">
    <property type="term" value="C:membrane"/>
    <property type="evidence" value="ECO:0007669"/>
    <property type="project" value="UniProtKB-SubCell"/>
</dbReference>
<dbReference type="AlphaFoldDB" id="A0A0V0QAY7"/>
<dbReference type="InParanoid" id="A0A0V0QAY7"/>
<protein>
    <recommendedName>
        <fullName evidence="9">Transmembrane protein</fullName>
    </recommendedName>
</protein>
<keyword evidence="3 6" id="KW-1133">Transmembrane helix</keyword>
<evidence type="ECO:0000313" key="8">
    <source>
        <dbReference type="Proteomes" id="UP000054937"/>
    </source>
</evidence>
<proteinExistence type="predicted"/>
<feature type="compositionally biased region" description="Basic and acidic residues" evidence="5">
    <location>
        <begin position="205"/>
        <end position="252"/>
    </location>
</feature>
<evidence type="ECO:0000256" key="2">
    <source>
        <dbReference type="ARBA" id="ARBA00022692"/>
    </source>
</evidence>
<feature type="compositionally biased region" description="Basic and acidic residues" evidence="5">
    <location>
        <begin position="288"/>
        <end position="301"/>
    </location>
</feature>
<reference evidence="7 8" key="1">
    <citation type="journal article" date="2015" name="Sci. Rep.">
        <title>Genome of the facultative scuticociliatosis pathogen Pseudocohnilembus persalinus provides insight into its virulence through horizontal gene transfer.</title>
        <authorList>
            <person name="Xiong J."/>
            <person name="Wang G."/>
            <person name="Cheng J."/>
            <person name="Tian M."/>
            <person name="Pan X."/>
            <person name="Warren A."/>
            <person name="Jiang C."/>
            <person name="Yuan D."/>
            <person name="Miao W."/>
        </authorList>
    </citation>
    <scope>NUCLEOTIDE SEQUENCE [LARGE SCALE GENOMIC DNA]</scope>
    <source>
        <strain evidence="7">36N120E</strain>
    </source>
</reference>
<dbReference type="PANTHER" id="PTHR28128">
    <property type="entry name" value="GOLGI APPARATUS MEMBRANE PROTEIN TVP15"/>
    <property type="match status" value="1"/>
</dbReference>
<dbReference type="Pfam" id="PF08507">
    <property type="entry name" value="COPI_assoc"/>
    <property type="match status" value="1"/>
</dbReference>
<keyword evidence="2 6" id="KW-0812">Transmembrane</keyword>
<accession>A0A0V0QAY7</accession>
<evidence type="ECO:0000256" key="6">
    <source>
        <dbReference type="SAM" id="Phobius"/>
    </source>
</evidence>
<keyword evidence="4 6" id="KW-0472">Membrane</keyword>
<dbReference type="OMA" id="WIILRNI"/>
<feature type="compositionally biased region" description="Low complexity" evidence="5">
    <location>
        <begin position="253"/>
        <end position="262"/>
    </location>
</feature>
<organism evidence="7 8">
    <name type="scientific">Pseudocohnilembus persalinus</name>
    <name type="common">Ciliate</name>
    <dbReference type="NCBI Taxonomy" id="266149"/>
    <lineage>
        <taxon>Eukaryota</taxon>
        <taxon>Sar</taxon>
        <taxon>Alveolata</taxon>
        <taxon>Ciliophora</taxon>
        <taxon>Intramacronucleata</taxon>
        <taxon>Oligohymenophorea</taxon>
        <taxon>Scuticociliatia</taxon>
        <taxon>Philasterida</taxon>
        <taxon>Pseudocohnilembidae</taxon>
        <taxon>Pseudocohnilembus</taxon>
    </lineage>
</organism>